<organism evidence="9 10">
    <name type="scientific">Aerophototrophica crusticola</name>
    <dbReference type="NCBI Taxonomy" id="1709002"/>
    <lineage>
        <taxon>Bacteria</taxon>
        <taxon>Pseudomonadati</taxon>
        <taxon>Pseudomonadota</taxon>
        <taxon>Alphaproteobacteria</taxon>
        <taxon>Rhodospirillales</taxon>
        <taxon>Rhodospirillaceae</taxon>
        <taxon>Aerophototrophica</taxon>
    </lineage>
</organism>
<evidence type="ECO:0000313" key="10">
    <source>
        <dbReference type="Proteomes" id="UP000501891"/>
    </source>
</evidence>
<proteinExistence type="predicted"/>
<dbReference type="GO" id="GO:0004673">
    <property type="term" value="F:protein histidine kinase activity"/>
    <property type="evidence" value="ECO:0007669"/>
    <property type="project" value="UniProtKB-EC"/>
</dbReference>
<evidence type="ECO:0000259" key="8">
    <source>
        <dbReference type="PROSITE" id="PS50109"/>
    </source>
</evidence>
<dbReference type="InterPro" id="IPR003594">
    <property type="entry name" value="HATPase_dom"/>
</dbReference>
<dbReference type="PANTHER" id="PTHR41523">
    <property type="entry name" value="TWO-COMPONENT SYSTEM SENSOR PROTEIN"/>
    <property type="match status" value="1"/>
</dbReference>
<evidence type="ECO:0000256" key="6">
    <source>
        <dbReference type="ARBA" id="ARBA00022777"/>
    </source>
</evidence>
<dbReference type="Pfam" id="PF02518">
    <property type="entry name" value="HATPase_c"/>
    <property type="match status" value="1"/>
</dbReference>
<gene>
    <name evidence="9" type="ORF">HHL28_09115</name>
</gene>
<dbReference type="InterPro" id="IPR005467">
    <property type="entry name" value="His_kinase_dom"/>
</dbReference>
<dbReference type="EMBL" id="CP051775">
    <property type="protein sequence ID" value="QJE73228.1"/>
    <property type="molecule type" value="Genomic_DNA"/>
</dbReference>
<keyword evidence="7" id="KW-0067">ATP-binding</keyword>
<evidence type="ECO:0000313" key="9">
    <source>
        <dbReference type="EMBL" id="QJE73228.1"/>
    </source>
</evidence>
<evidence type="ECO:0000256" key="3">
    <source>
        <dbReference type="ARBA" id="ARBA00022553"/>
    </source>
</evidence>
<dbReference type="Proteomes" id="UP000501891">
    <property type="component" value="Chromosome"/>
</dbReference>
<name>A0A858R755_9PROT</name>
<sequence>MGGGSGAAGLAGATTEGDESLASQLAQAKRELARRDLLLRVAAHRARSASGSIIALLSLQIREMRDPAVKAALEMTRSRMQAMGRVHQILEEEIDGKSVDLGRVIRGVVQALAEALDAQDRRINVSVSHDAPPILAEAAVPLALVANELVGNALRYAFKGRDRGRIWVQLKVDGGRLTMSVRDDGIGISEKTLAAGSSGLFLVRALASDLGARLDFVRSEGTLVTLSMPSALAV</sequence>
<reference evidence="9" key="1">
    <citation type="submission" date="2020-04" db="EMBL/GenBank/DDBJ databases">
        <title>A desert anoxygenic phototrophic bacterium fixes CO2 using RubisCO under aerobic conditions.</title>
        <authorList>
            <person name="Tang K."/>
        </authorList>
    </citation>
    <scope>NUCLEOTIDE SEQUENCE [LARGE SCALE GENOMIC DNA]</scope>
    <source>
        <strain evidence="9">MIMtkB3</strain>
    </source>
</reference>
<dbReference type="AlphaFoldDB" id="A0A858R755"/>
<keyword evidence="4" id="KW-0808">Transferase</keyword>
<keyword evidence="5" id="KW-0547">Nucleotide-binding</keyword>
<dbReference type="SUPFAM" id="SSF55874">
    <property type="entry name" value="ATPase domain of HSP90 chaperone/DNA topoisomerase II/histidine kinase"/>
    <property type="match status" value="1"/>
</dbReference>
<dbReference type="InterPro" id="IPR011495">
    <property type="entry name" value="Sig_transdc_His_kin_sub2_dim/P"/>
</dbReference>
<keyword evidence="3" id="KW-0597">Phosphoprotein</keyword>
<dbReference type="Gene3D" id="3.30.565.10">
    <property type="entry name" value="Histidine kinase-like ATPase, C-terminal domain"/>
    <property type="match status" value="1"/>
</dbReference>
<dbReference type="SMART" id="SM00387">
    <property type="entry name" value="HATPase_c"/>
    <property type="match status" value="1"/>
</dbReference>
<evidence type="ECO:0000256" key="7">
    <source>
        <dbReference type="ARBA" id="ARBA00022840"/>
    </source>
</evidence>
<evidence type="ECO:0000256" key="5">
    <source>
        <dbReference type="ARBA" id="ARBA00022741"/>
    </source>
</evidence>
<dbReference type="EC" id="2.7.13.3" evidence="2"/>
<dbReference type="Pfam" id="PF07568">
    <property type="entry name" value="HisKA_2"/>
    <property type="match status" value="1"/>
</dbReference>
<keyword evidence="6 9" id="KW-0418">Kinase</keyword>
<feature type="domain" description="Histidine kinase" evidence="8">
    <location>
        <begin position="41"/>
        <end position="232"/>
    </location>
</feature>
<dbReference type="GO" id="GO:0005524">
    <property type="term" value="F:ATP binding"/>
    <property type="evidence" value="ECO:0007669"/>
    <property type="project" value="UniProtKB-KW"/>
</dbReference>
<dbReference type="InterPro" id="IPR036890">
    <property type="entry name" value="HATPase_C_sf"/>
</dbReference>
<keyword evidence="10" id="KW-1185">Reference proteome</keyword>
<evidence type="ECO:0000256" key="4">
    <source>
        <dbReference type="ARBA" id="ARBA00022679"/>
    </source>
</evidence>
<comment type="catalytic activity">
    <reaction evidence="1">
        <text>ATP + protein L-histidine = ADP + protein N-phospho-L-histidine.</text>
        <dbReference type="EC" id="2.7.13.3"/>
    </reaction>
</comment>
<evidence type="ECO:0000256" key="2">
    <source>
        <dbReference type="ARBA" id="ARBA00012438"/>
    </source>
</evidence>
<dbReference type="PANTHER" id="PTHR41523:SF8">
    <property type="entry name" value="ETHYLENE RESPONSE SENSOR PROTEIN"/>
    <property type="match status" value="1"/>
</dbReference>
<accession>A0A858R755</accession>
<evidence type="ECO:0000256" key="1">
    <source>
        <dbReference type="ARBA" id="ARBA00000085"/>
    </source>
</evidence>
<protein>
    <recommendedName>
        <fullName evidence="2">histidine kinase</fullName>
        <ecNumber evidence="2">2.7.13.3</ecNumber>
    </recommendedName>
</protein>
<dbReference type="KEGG" id="acru:HHL28_09115"/>
<dbReference type="PROSITE" id="PS50109">
    <property type="entry name" value="HIS_KIN"/>
    <property type="match status" value="1"/>
</dbReference>